<feature type="region of interest" description="Disordered" evidence="1">
    <location>
        <begin position="1"/>
        <end position="20"/>
    </location>
</feature>
<protein>
    <recommendedName>
        <fullName evidence="5">Integral membrane protein</fullName>
    </recommendedName>
</protein>
<proteinExistence type="predicted"/>
<reference evidence="3 4" key="1">
    <citation type="submission" date="2023-10" db="EMBL/GenBank/DDBJ databases">
        <title>The genome sequence of Streptomyces sp. HUAS YS2.</title>
        <authorList>
            <person name="Mo P."/>
        </authorList>
    </citation>
    <scope>NUCLEOTIDE SEQUENCE [LARGE SCALE GENOMIC DNA]</scope>
    <source>
        <strain evidence="3 4">HUAS YS2</strain>
    </source>
</reference>
<organism evidence="3 4">
    <name type="scientific">Streptomyces solicathayae</name>
    <dbReference type="NCBI Taxonomy" id="3081768"/>
    <lineage>
        <taxon>Bacteria</taxon>
        <taxon>Bacillati</taxon>
        <taxon>Actinomycetota</taxon>
        <taxon>Actinomycetes</taxon>
        <taxon>Kitasatosporales</taxon>
        <taxon>Streptomycetaceae</taxon>
        <taxon>Streptomyces</taxon>
    </lineage>
</organism>
<dbReference type="EMBL" id="CP137573">
    <property type="protein sequence ID" value="WOX22613.1"/>
    <property type="molecule type" value="Genomic_DNA"/>
</dbReference>
<evidence type="ECO:0000313" key="3">
    <source>
        <dbReference type="EMBL" id="WOX22613.1"/>
    </source>
</evidence>
<feature type="transmembrane region" description="Helical" evidence="2">
    <location>
        <begin position="27"/>
        <end position="48"/>
    </location>
</feature>
<name>A0ABZ0LSY9_9ACTN</name>
<keyword evidence="4" id="KW-1185">Reference proteome</keyword>
<keyword evidence="2" id="KW-0812">Transmembrane</keyword>
<evidence type="ECO:0000256" key="2">
    <source>
        <dbReference type="SAM" id="Phobius"/>
    </source>
</evidence>
<keyword evidence="2" id="KW-1133">Transmembrane helix</keyword>
<feature type="transmembrane region" description="Helical" evidence="2">
    <location>
        <begin position="81"/>
        <end position="105"/>
    </location>
</feature>
<evidence type="ECO:0000256" key="1">
    <source>
        <dbReference type="SAM" id="MobiDB-lite"/>
    </source>
</evidence>
<gene>
    <name evidence="3" type="ORF">R2D22_14875</name>
</gene>
<keyword evidence="2" id="KW-0472">Membrane</keyword>
<evidence type="ECO:0000313" key="4">
    <source>
        <dbReference type="Proteomes" id="UP001301731"/>
    </source>
</evidence>
<evidence type="ECO:0008006" key="5">
    <source>
        <dbReference type="Google" id="ProtNLM"/>
    </source>
</evidence>
<accession>A0ABZ0LSY9</accession>
<dbReference type="Proteomes" id="UP001301731">
    <property type="component" value="Chromosome"/>
</dbReference>
<feature type="transmembrane region" description="Helical" evidence="2">
    <location>
        <begin position="136"/>
        <end position="153"/>
    </location>
</feature>
<sequence length="159" mass="16329">MSLHVPPPGSPFPGGYPGPPEPERDSAGLGILTALVVALIGGTVYGLVAGEIRYEIGWAAIGVGFLTGYSASKATGGPNPFLTAVAAVFSIGGVYLGELIVAAVINSEELNIPVTELFLSHSEPVTETWEQIFKDTWTLLFFALAAVGAVAGARKASAD</sequence>
<dbReference type="RefSeq" id="WP_318103710.1">
    <property type="nucleotide sequence ID" value="NZ_CP137573.1"/>
</dbReference>